<sequence length="524" mass="58319">MLQILATVVEEPILENIQSSVAIGIELDESTDVSVTRQLDLHIRYMDKEGQLYSQFLDLVNVGDGKADTIVAAVKEVLQKKHIPTQNLYGLGTDGAAVMTGRLNGVAKQLQNDFPWLLPVACAAHRLALACRDASSGVTYMATFREHLQQLHLYFNNSANRTAVLKTAAQSLGLQALKVTEVKDTRWLSQHQAIITLQRNLPAVLAALAEEAEVNKCPVAKGLYGFCCTYRFVAAVYLQADVLPHLARLSKIFQKENVNFLAIKEQVPVTMTCLRSIKDAADEQPPGSFLARLHDDLDAPAGLGAFSITFEEERHRRGRPQPQAEDTREGFWSRFRSQVMEPYLDGLQASLDRRFQHLDVLGAFQVLSPQAATEGDAVSIGHLQILSNKFLQDPDNPALLQEWASYKQHLLMGAFKDMDQLNVMSKLSSQNEEWGQLYPGMSQLAAIALTVPISSVNCERDFSTMNRVKTDLRNRLQGDHLAACMLLSINGPPSAQFPYQRALELFFSKKRKIKCAQQGCKLCH</sequence>
<evidence type="ECO:0000259" key="2">
    <source>
        <dbReference type="Pfam" id="PF14291"/>
    </source>
</evidence>
<dbReference type="EMBL" id="JBBPFD010000110">
    <property type="protein sequence ID" value="KAK7880350.1"/>
    <property type="molecule type" value="Genomic_DNA"/>
</dbReference>
<dbReference type="SUPFAM" id="SSF53098">
    <property type="entry name" value="Ribonuclease H-like"/>
    <property type="match status" value="1"/>
</dbReference>
<comment type="caution">
    <text evidence="3">The sequence shown here is derived from an EMBL/GenBank/DDBJ whole genome shotgun (WGS) entry which is preliminary data.</text>
</comment>
<dbReference type="Pfam" id="PF05699">
    <property type="entry name" value="Dimer_Tnp_hAT"/>
    <property type="match status" value="1"/>
</dbReference>
<evidence type="ECO:0000259" key="1">
    <source>
        <dbReference type="Pfam" id="PF05699"/>
    </source>
</evidence>
<dbReference type="InterPro" id="IPR025398">
    <property type="entry name" value="DUF4371"/>
</dbReference>
<protein>
    <recommendedName>
        <fullName evidence="5">HAT C-terminal dimerisation domain-containing protein</fullName>
    </recommendedName>
</protein>
<feature type="domain" description="HAT C-terminal dimerisation" evidence="1">
    <location>
        <begin position="415"/>
        <end position="487"/>
    </location>
</feature>
<dbReference type="PANTHER" id="PTHR46880:SF5">
    <property type="entry name" value="DUF4371 DOMAIN-CONTAINING PROTEIN"/>
    <property type="match status" value="1"/>
</dbReference>
<keyword evidence="4" id="KW-1185">Reference proteome</keyword>
<dbReference type="Pfam" id="PF14291">
    <property type="entry name" value="DUF4371"/>
    <property type="match status" value="1"/>
</dbReference>
<dbReference type="InterPro" id="IPR012337">
    <property type="entry name" value="RNaseH-like_sf"/>
</dbReference>
<accession>A0AAW0MLH7</accession>
<feature type="domain" description="DUF4371" evidence="2">
    <location>
        <begin position="8"/>
        <end position="105"/>
    </location>
</feature>
<dbReference type="InterPro" id="IPR008906">
    <property type="entry name" value="HATC_C_dom"/>
</dbReference>
<name>A0AAW0MLH7_9GOBI</name>
<proteinExistence type="predicted"/>
<reference evidence="4" key="1">
    <citation type="submission" date="2024-04" db="EMBL/GenBank/DDBJ databases">
        <title>Salinicola lusitanus LLJ914,a marine bacterium isolated from the Okinawa Trough.</title>
        <authorList>
            <person name="Li J."/>
        </authorList>
    </citation>
    <scope>NUCLEOTIDE SEQUENCE [LARGE SCALE GENOMIC DNA]</scope>
</reference>
<dbReference type="GO" id="GO:0046983">
    <property type="term" value="F:protein dimerization activity"/>
    <property type="evidence" value="ECO:0007669"/>
    <property type="project" value="InterPro"/>
</dbReference>
<dbReference type="AlphaFoldDB" id="A0AAW0MLH7"/>
<evidence type="ECO:0000313" key="3">
    <source>
        <dbReference type="EMBL" id="KAK7880350.1"/>
    </source>
</evidence>
<evidence type="ECO:0008006" key="5">
    <source>
        <dbReference type="Google" id="ProtNLM"/>
    </source>
</evidence>
<organism evidence="3 4">
    <name type="scientific">Mugilogobius chulae</name>
    <name type="common">yellowstripe goby</name>
    <dbReference type="NCBI Taxonomy" id="88201"/>
    <lineage>
        <taxon>Eukaryota</taxon>
        <taxon>Metazoa</taxon>
        <taxon>Chordata</taxon>
        <taxon>Craniata</taxon>
        <taxon>Vertebrata</taxon>
        <taxon>Euteleostomi</taxon>
        <taxon>Actinopterygii</taxon>
        <taxon>Neopterygii</taxon>
        <taxon>Teleostei</taxon>
        <taxon>Neoteleostei</taxon>
        <taxon>Acanthomorphata</taxon>
        <taxon>Gobiaria</taxon>
        <taxon>Gobiiformes</taxon>
        <taxon>Gobioidei</taxon>
        <taxon>Gobiidae</taxon>
        <taxon>Gobionellinae</taxon>
        <taxon>Mugilogobius</taxon>
    </lineage>
</organism>
<dbReference type="PANTHER" id="PTHR46880">
    <property type="entry name" value="RAS-ASSOCIATING DOMAIN-CONTAINING PROTEIN"/>
    <property type="match status" value="1"/>
</dbReference>
<gene>
    <name evidence="3" type="ORF">WMY93_033006</name>
</gene>
<dbReference type="Proteomes" id="UP001460270">
    <property type="component" value="Unassembled WGS sequence"/>
</dbReference>
<evidence type="ECO:0000313" key="4">
    <source>
        <dbReference type="Proteomes" id="UP001460270"/>
    </source>
</evidence>